<keyword evidence="8 9" id="KW-0472">Membrane</keyword>
<dbReference type="NCBIfam" id="TIGR01726">
    <property type="entry name" value="HEQRo_perm_3TM"/>
    <property type="match status" value="1"/>
</dbReference>
<dbReference type="CDD" id="cd06261">
    <property type="entry name" value="TM_PBP2"/>
    <property type="match status" value="1"/>
</dbReference>
<feature type="domain" description="ABC transmembrane type-1" evidence="11">
    <location>
        <begin position="294"/>
        <end position="482"/>
    </location>
</feature>
<accession>A0AAW8UJF1</accession>
<dbReference type="CDD" id="cd13620">
    <property type="entry name" value="PBP2_GltS"/>
    <property type="match status" value="1"/>
</dbReference>
<evidence type="ECO:0000256" key="6">
    <source>
        <dbReference type="ARBA" id="ARBA00022970"/>
    </source>
</evidence>
<keyword evidence="4" id="KW-1003">Cell membrane</keyword>
<dbReference type="InterPro" id="IPR010065">
    <property type="entry name" value="AA_ABC_transptr_permease_3TM"/>
</dbReference>
<dbReference type="RefSeq" id="WP_115232424.1">
    <property type="nucleotide sequence ID" value="NZ_BJMG01000023.1"/>
</dbReference>
<dbReference type="InterPro" id="IPR001638">
    <property type="entry name" value="Solute-binding_3/MltF_N"/>
</dbReference>
<evidence type="ECO:0000256" key="10">
    <source>
        <dbReference type="SAM" id="SignalP"/>
    </source>
</evidence>
<evidence type="ECO:0000313" key="12">
    <source>
        <dbReference type="EMBL" id="MDT2964577.1"/>
    </source>
</evidence>
<evidence type="ECO:0000256" key="3">
    <source>
        <dbReference type="ARBA" id="ARBA00022448"/>
    </source>
</evidence>
<keyword evidence="7 9" id="KW-1133">Transmembrane helix</keyword>
<evidence type="ECO:0000259" key="11">
    <source>
        <dbReference type="PROSITE" id="PS50928"/>
    </source>
</evidence>
<reference evidence="12" key="1">
    <citation type="submission" date="2023-03" db="EMBL/GenBank/DDBJ databases">
        <authorList>
            <person name="Shen W."/>
            <person name="Cai J."/>
        </authorList>
    </citation>
    <scope>NUCLEOTIDE SEQUENCE</scope>
    <source>
        <strain evidence="12">K72-2</strain>
    </source>
</reference>
<dbReference type="SUPFAM" id="SSF161098">
    <property type="entry name" value="MetI-like"/>
    <property type="match status" value="1"/>
</dbReference>
<dbReference type="Gene3D" id="3.40.190.10">
    <property type="entry name" value="Periplasmic binding protein-like II"/>
    <property type="match status" value="2"/>
</dbReference>
<dbReference type="PANTHER" id="PTHR30614:SF20">
    <property type="entry name" value="GLUTAMINE TRANSPORT SYSTEM PERMEASE PROTEIN GLNP"/>
    <property type="match status" value="1"/>
</dbReference>
<gene>
    <name evidence="12" type="ORF">P7I32_08135</name>
</gene>
<dbReference type="EMBL" id="JARQDV010000003">
    <property type="protein sequence ID" value="MDT2964577.1"/>
    <property type="molecule type" value="Genomic_DNA"/>
</dbReference>
<dbReference type="PANTHER" id="PTHR30614">
    <property type="entry name" value="MEMBRANE COMPONENT OF AMINO ACID ABC TRANSPORTER"/>
    <property type="match status" value="1"/>
</dbReference>
<comment type="similarity">
    <text evidence="2">Belongs to the binding-protein-dependent transport system permease family. HisMQ subfamily.</text>
</comment>
<feature type="transmembrane region" description="Helical" evidence="9">
    <location>
        <begin position="296"/>
        <end position="318"/>
    </location>
</feature>
<feature type="transmembrane region" description="Helical" evidence="9">
    <location>
        <begin position="330"/>
        <end position="351"/>
    </location>
</feature>
<dbReference type="AlphaFoldDB" id="A0AAW8UJF1"/>
<keyword evidence="10" id="KW-0732">Signal</keyword>
<comment type="subcellular location">
    <subcellularLocation>
        <location evidence="1 9">Cell membrane</location>
        <topology evidence="1 9">Multi-pass membrane protein</topology>
    </subcellularLocation>
</comment>
<evidence type="ECO:0000313" key="13">
    <source>
        <dbReference type="Proteomes" id="UP001268896"/>
    </source>
</evidence>
<keyword evidence="3 9" id="KW-0813">Transport</keyword>
<dbReference type="SUPFAM" id="SSF53850">
    <property type="entry name" value="Periplasmic binding protein-like II"/>
    <property type="match status" value="1"/>
</dbReference>
<proteinExistence type="inferred from homology"/>
<organism evidence="12 13">
    <name type="scientific">Enterococcus casseliflavus</name>
    <name type="common">Enterococcus flavescens</name>
    <dbReference type="NCBI Taxonomy" id="37734"/>
    <lineage>
        <taxon>Bacteria</taxon>
        <taxon>Bacillati</taxon>
        <taxon>Bacillota</taxon>
        <taxon>Bacilli</taxon>
        <taxon>Lactobacillales</taxon>
        <taxon>Enterococcaceae</taxon>
        <taxon>Enterococcus</taxon>
    </lineage>
</organism>
<dbReference type="GO" id="GO:0006865">
    <property type="term" value="P:amino acid transport"/>
    <property type="evidence" value="ECO:0007669"/>
    <property type="project" value="UniProtKB-KW"/>
</dbReference>
<keyword evidence="6" id="KW-0029">Amino-acid transport</keyword>
<dbReference type="SMART" id="SM00062">
    <property type="entry name" value="PBPb"/>
    <property type="match status" value="1"/>
</dbReference>
<dbReference type="GO" id="GO:0022857">
    <property type="term" value="F:transmembrane transporter activity"/>
    <property type="evidence" value="ECO:0007669"/>
    <property type="project" value="InterPro"/>
</dbReference>
<evidence type="ECO:0000256" key="5">
    <source>
        <dbReference type="ARBA" id="ARBA00022692"/>
    </source>
</evidence>
<dbReference type="InterPro" id="IPR043429">
    <property type="entry name" value="ArtM/GltK/GlnP/TcyL/YhdX-like"/>
</dbReference>
<dbReference type="FunFam" id="1.10.3720.10:FF:000033">
    <property type="entry name" value="Polar amino acid ABC transporter permease"/>
    <property type="match status" value="1"/>
</dbReference>
<feature type="signal peptide" evidence="10">
    <location>
        <begin position="1"/>
        <end position="28"/>
    </location>
</feature>
<dbReference type="PROSITE" id="PS50928">
    <property type="entry name" value="ABC_TM1"/>
    <property type="match status" value="1"/>
</dbReference>
<evidence type="ECO:0000256" key="7">
    <source>
        <dbReference type="ARBA" id="ARBA00022989"/>
    </source>
</evidence>
<sequence length="493" mass="53655">MKRFSKGTVLLGIITALLPFFFVGQAHAEETDPIYEKVKENGVLVVGLSADYAPYEFRANVDGKNEIVGIDISIAQKIADDLGVDLKIEELGFDALLGALKTGKIDVVISGMAATDERRKEVNFTDTYMEVQQTVLVRAEDADRFQSTADFDGVAVGAQRQTTQEELANTELTGSTVTSLQRVPDLITNLKSRKIDAIVMEGPVAEAYVTANDTLALAENVTFENGVKETAIAISKEAPVLLEKLNSSIETIISNDLLSQYKEDAYRLMFTEEGTIDEEQSFWEKYLPFYITGTGYTIFLALVGVLFGSIGGSFLAFMKLSKSKALKVIAAVYIEYVRGTPLLVQIFIVYFGTGVLGLELSKLAAGCIALALNSAAYVAEIIRAGINAVNKGQLEAARSLGMNQIQAMRFIIFPQAIKNILPALGNEFVTVIKESSVVSVIGVSELIFQTGVVQGASFKPFLPYVIVSLIYFVLTFALSRLLGVAERRMKTSD</sequence>
<dbReference type="InterPro" id="IPR035906">
    <property type="entry name" value="MetI-like_sf"/>
</dbReference>
<evidence type="ECO:0000256" key="8">
    <source>
        <dbReference type="ARBA" id="ARBA00023136"/>
    </source>
</evidence>
<dbReference type="GO" id="GO:0043190">
    <property type="term" value="C:ATP-binding cassette (ABC) transporter complex"/>
    <property type="evidence" value="ECO:0007669"/>
    <property type="project" value="InterPro"/>
</dbReference>
<protein>
    <submittedName>
        <fullName evidence="12">ABC transporter permease subunit</fullName>
    </submittedName>
</protein>
<evidence type="ECO:0000256" key="9">
    <source>
        <dbReference type="RuleBase" id="RU363032"/>
    </source>
</evidence>
<name>A0AAW8UJF1_ENTCA</name>
<comment type="caution">
    <text evidence="12">The sequence shown here is derived from an EMBL/GenBank/DDBJ whole genome shotgun (WGS) entry which is preliminary data.</text>
</comment>
<dbReference type="Pfam" id="PF00528">
    <property type="entry name" value="BPD_transp_1"/>
    <property type="match status" value="1"/>
</dbReference>
<dbReference type="Proteomes" id="UP001268896">
    <property type="component" value="Unassembled WGS sequence"/>
</dbReference>
<feature type="transmembrane region" description="Helical" evidence="9">
    <location>
        <begin position="461"/>
        <end position="482"/>
    </location>
</feature>
<evidence type="ECO:0000256" key="2">
    <source>
        <dbReference type="ARBA" id="ARBA00010072"/>
    </source>
</evidence>
<dbReference type="Gene3D" id="1.10.3720.10">
    <property type="entry name" value="MetI-like"/>
    <property type="match status" value="1"/>
</dbReference>
<dbReference type="Pfam" id="PF00497">
    <property type="entry name" value="SBP_bac_3"/>
    <property type="match status" value="1"/>
</dbReference>
<dbReference type="InterPro" id="IPR000515">
    <property type="entry name" value="MetI-like"/>
</dbReference>
<evidence type="ECO:0000256" key="1">
    <source>
        <dbReference type="ARBA" id="ARBA00004651"/>
    </source>
</evidence>
<keyword evidence="5 9" id="KW-0812">Transmembrane</keyword>
<evidence type="ECO:0000256" key="4">
    <source>
        <dbReference type="ARBA" id="ARBA00022475"/>
    </source>
</evidence>
<feature type="chain" id="PRO_5043555473" evidence="10">
    <location>
        <begin position="29"/>
        <end position="493"/>
    </location>
</feature>